<feature type="domain" description="Tf2-1-like SH3-like" evidence="1">
    <location>
        <begin position="31"/>
        <end position="85"/>
    </location>
</feature>
<dbReference type="GeneID" id="107898055"/>
<reference evidence="2" key="1">
    <citation type="journal article" date="2020" name="Nat. Genet.">
        <title>Genomic diversifications of five Gossypium allopolyploid species and their impact on cotton improvement.</title>
        <authorList>
            <person name="Chen Z.J."/>
            <person name="Sreedasyam A."/>
            <person name="Ando A."/>
            <person name="Song Q."/>
            <person name="De Santiago L.M."/>
            <person name="Hulse-Kemp A.M."/>
            <person name="Ding M."/>
            <person name="Ye W."/>
            <person name="Kirkbride R.C."/>
            <person name="Jenkins J."/>
            <person name="Plott C."/>
            <person name="Lovell J."/>
            <person name="Lin Y.M."/>
            <person name="Vaughn R."/>
            <person name="Liu B."/>
            <person name="Simpson S."/>
            <person name="Scheffler B.E."/>
            <person name="Wen L."/>
            <person name="Saski C.A."/>
            <person name="Grover C.E."/>
            <person name="Hu G."/>
            <person name="Conover J.L."/>
            <person name="Carlson J.W."/>
            <person name="Shu S."/>
            <person name="Boston L.B."/>
            <person name="Williams M."/>
            <person name="Peterson D.G."/>
            <person name="McGee K."/>
            <person name="Jones D.C."/>
            <person name="Wendel J.F."/>
            <person name="Stelly D.M."/>
            <person name="Grimwood J."/>
            <person name="Schmutz J."/>
        </authorList>
    </citation>
    <scope>NUCLEOTIDE SEQUENCE [LARGE SCALE GENOMIC DNA]</scope>
    <source>
        <strain evidence="2">cv. TM-1</strain>
    </source>
</reference>
<dbReference type="Proteomes" id="UP000818029">
    <property type="component" value="Chromosome D04"/>
</dbReference>
<evidence type="ECO:0000259" key="1">
    <source>
        <dbReference type="Pfam" id="PF24626"/>
    </source>
</evidence>
<dbReference type="PANTHER" id="PTHR46148">
    <property type="entry name" value="CHROMO DOMAIN-CONTAINING PROTEIN"/>
    <property type="match status" value="1"/>
</dbReference>
<proteinExistence type="predicted"/>
<dbReference type="Pfam" id="PF24626">
    <property type="entry name" value="SH3_Tf2-1"/>
    <property type="match status" value="1"/>
</dbReference>
<evidence type="ECO:0000313" key="3">
    <source>
        <dbReference type="RefSeq" id="XP_040947380.1"/>
    </source>
</evidence>
<sequence length="151" mass="17921">MVADTLSRRAMTDLRAMFTYFSLFDDEGFPVKKVLRFGRKGKLSLRFIRSYQILKHVRSVTYQLELPPESTCIHDVFYVLMLRWYWSDPSHVVSIEEVEMRSDLTFEEEPVQILDRDIKVFRRKSIALVKVLCRNHSTEEVTSEPEDSMHQ</sequence>
<keyword evidence="2" id="KW-1185">Reference proteome</keyword>
<dbReference type="RefSeq" id="XP_040947380.1">
    <property type="nucleotide sequence ID" value="XM_041091446.1"/>
</dbReference>
<dbReference type="PANTHER" id="PTHR46148:SF44">
    <property type="entry name" value="GAG-POL POLYPROTEIN"/>
    <property type="match status" value="1"/>
</dbReference>
<organism evidence="2 3">
    <name type="scientific">Gossypium hirsutum</name>
    <name type="common">Upland cotton</name>
    <name type="synonym">Gossypium mexicanum</name>
    <dbReference type="NCBI Taxonomy" id="3635"/>
    <lineage>
        <taxon>Eukaryota</taxon>
        <taxon>Viridiplantae</taxon>
        <taxon>Streptophyta</taxon>
        <taxon>Embryophyta</taxon>
        <taxon>Tracheophyta</taxon>
        <taxon>Spermatophyta</taxon>
        <taxon>Magnoliopsida</taxon>
        <taxon>eudicotyledons</taxon>
        <taxon>Gunneridae</taxon>
        <taxon>Pentapetalae</taxon>
        <taxon>rosids</taxon>
        <taxon>malvids</taxon>
        <taxon>Malvales</taxon>
        <taxon>Malvaceae</taxon>
        <taxon>Malvoideae</taxon>
        <taxon>Gossypium</taxon>
    </lineage>
</organism>
<accession>A0ABM2ZXS1</accession>
<reference evidence="3" key="2">
    <citation type="submission" date="2025-08" db="UniProtKB">
        <authorList>
            <consortium name="RefSeq"/>
        </authorList>
    </citation>
    <scope>IDENTIFICATION</scope>
</reference>
<name>A0ABM2ZXS1_GOSHI</name>
<protein>
    <recommendedName>
        <fullName evidence="1">Tf2-1-like SH3-like domain-containing protein</fullName>
    </recommendedName>
</protein>
<gene>
    <name evidence="3" type="primary">LOC107898055</name>
</gene>
<dbReference type="InterPro" id="IPR056924">
    <property type="entry name" value="SH3_Tf2-1"/>
</dbReference>
<evidence type="ECO:0000313" key="2">
    <source>
        <dbReference type="Proteomes" id="UP000818029"/>
    </source>
</evidence>